<dbReference type="GO" id="GO:0016410">
    <property type="term" value="F:N-acyltransferase activity"/>
    <property type="evidence" value="ECO:0007669"/>
    <property type="project" value="InterPro"/>
</dbReference>
<dbReference type="GO" id="GO:0005886">
    <property type="term" value="C:plasma membrane"/>
    <property type="evidence" value="ECO:0007669"/>
    <property type="project" value="UniProtKB-SubCell"/>
</dbReference>
<evidence type="ECO:0000259" key="9">
    <source>
        <dbReference type="PROSITE" id="PS50263"/>
    </source>
</evidence>
<dbReference type="AlphaFoldDB" id="A0A4V2XSI6"/>
<feature type="transmembrane region" description="Helical" evidence="8">
    <location>
        <begin position="184"/>
        <end position="206"/>
    </location>
</feature>
<accession>A0A4V2XSI6</accession>
<dbReference type="InterPro" id="IPR004563">
    <property type="entry name" value="Apolipo_AcylTrfase"/>
</dbReference>
<keyword evidence="2" id="KW-1003">Cell membrane</keyword>
<dbReference type="Pfam" id="PF00795">
    <property type="entry name" value="CN_hydrolase"/>
    <property type="match status" value="1"/>
</dbReference>
<evidence type="ECO:0000313" key="10">
    <source>
        <dbReference type="EMBL" id="TDC33795.1"/>
    </source>
</evidence>
<keyword evidence="11" id="KW-1185">Reference proteome</keyword>
<dbReference type="PANTHER" id="PTHR38686">
    <property type="entry name" value="APOLIPOPROTEIN N-ACYLTRANSFERASE"/>
    <property type="match status" value="1"/>
</dbReference>
<dbReference type="PANTHER" id="PTHR38686:SF1">
    <property type="entry name" value="APOLIPOPROTEIN N-ACYLTRANSFERASE"/>
    <property type="match status" value="1"/>
</dbReference>
<reference evidence="10 11" key="1">
    <citation type="submission" date="2019-03" db="EMBL/GenBank/DDBJ databases">
        <title>Draft genome sequences of novel Actinobacteria.</title>
        <authorList>
            <person name="Sahin N."/>
            <person name="Ay H."/>
            <person name="Saygin H."/>
        </authorList>
    </citation>
    <scope>NUCLEOTIDE SEQUENCE [LARGE SCALE GENOMIC DNA]</scope>
    <source>
        <strain evidence="10 11">JCM 30547</strain>
    </source>
</reference>
<dbReference type="EMBL" id="SMKA01000011">
    <property type="protein sequence ID" value="TDC33795.1"/>
    <property type="molecule type" value="Genomic_DNA"/>
</dbReference>
<comment type="subcellular location">
    <subcellularLocation>
        <location evidence="1">Cell membrane</location>
        <topology evidence="1">Multi-pass membrane protein</topology>
    </subcellularLocation>
</comment>
<evidence type="ECO:0000256" key="3">
    <source>
        <dbReference type="ARBA" id="ARBA00022679"/>
    </source>
</evidence>
<name>A0A4V2XSI6_9ACTN</name>
<dbReference type="GO" id="GO:0042158">
    <property type="term" value="P:lipoprotein biosynthetic process"/>
    <property type="evidence" value="ECO:0007669"/>
    <property type="project" value="InterPro"/>
</dbReference>
<feature type="transmembrane region" description="Helical" evidence="8">
    <location>
        <begin position="20"/>
        <end position="41"/>
    </location>
</feature>
<dbReference type="PROSITE" id="PS50263">
    <property type="entry name" value="CN_HYDROLASE"/>
    <property type="match status" value="1"/>
</dbReference>
<feature type="transmembrane region" description="Helical" evidence="8">
    <location>
        <begin position="107"/>
        <end position="126"/>
    </location>
</feature>
<dbReference type="InterPro" id="IPR036526">
    <property type="entry name" value="C-N_Hydrolase_sf"/>
</dbReference>
<feature type="domain" description="CN hydrolase" evidence="9">
    <location>
        <begin position="240"/>
        <end position="459"/>
    </location>
</feature>
<dbReference type="InterPro" id="IPR003010">
    <property type="entry name" value="C-N_Hydrolase"/>
</dbReference>
<keyword evidence="7" id="KW-0012">Acyltransferase</keyword>
<keyword evidence="6 8" id="KW-0472">Membrane</keyword>
<dbReference type="Proteomes" id="UP000295075">
    <property type="component" value="Unassembled WGS sequence"/>
</dbReference>
<gene>
    <name evidence="10" type="ORF">E1261_04950</name>
</gene>
<keyword evidence="5 8" id="KW-1133">Transmembrane helix</keyword>
<feature type="transmembrane region" description="Helical" evidence="8">
    <location>
        <begin position="472"/>
        <end position="489"/>
    </location>
</feature>
<sequence>MLLKSKSWPWLLVGTAGSLLAYHGRWGMPLAAWVFAIFLLRFTRSTRVLSGAVGIWVAYVLGGAFYLAESGIEVFTPMFALILVYSTLLAVPYLLDRLLIARLPGLVGALVFPTAMVGAEYVLGALSPMGVALSSLGTTQHANLPLIQLASITGTYGITFILAWFSTTVLHIWERRLHWPDIRLATTVHAAVLALVLVGGTVRIAFFAPDAQTVRVATVSPAKAVDDRSNGLLTQYDDLERLTAGDPAVVRPALALVSNDLLKSTEREAAAGAQIVVWPEAGTLVREADRDALLLQIAAVARQTGIYINAGLLVLTQKAPYYARNQAVLIDPRGKALWTYDKSKPVPGMDMIEPGDGKVPVVDSPVGRIANVICFDADFPSLMRQQPNVDLMLVPSNDWQEFGRTHTEKAALRAVENGYSLIRADSRGQAGAFDPLGRSVGSVDYFTAEQQTMVVSVPTHGLRTLYTRIGDVFTWLCLAGLVLLTLTALRRRDRER</sequence>
<dbReference type="SUPFAM" id="SSF56317">
    <property type="entry name" value="Carbon-nitrogen hydrolase"/>
    <property type="match status" value="1"/>
</dbReference>
<evidence type="ECO:0000256" key="8">
    <source>
        <dbReference type="SAM" id="Phobius"/>
    </source>
</evidence>
<evidence type="ECO:0000256" key="4">
    <source>
        <dbReference type="ARBA" id="ARBA00022692"/>
    </source>
</evidence>
<evidence type="ECO:0000256" key="6">
    <source>
        <dbReference type="ARBA" id="ARBA00023136"/>
    </source>
</evidence>
<feature type="transmembrane region" description="Helical" evidence="8">
    <location>
        <begin position="48"/>
        <end position="68"/>
    </location>
</feature>
<keyword evidence="4 8" id="KW-0812">Transmembrane</keyword>
<evidence type="ECO:0000256" key="5">
    <source>
        <dbReference type="ARBA" id="ARBA00022989"/>
    </source>
</evidence>
<keyword evidence="3" id="KW-0808">Transferase</keyword>
<proteinExistence type="predicted"/>
<dbReference type="OrthoDB" id="9811121at2"/>
<feature type="transmembrane region" description="Helical" evidence="8">
    <location>
        <begin position="74"/>
        <end position="95"/>
    </location>
</feature>
<feature type="transmembrane region" description="Helical" evidence="8">
    <location>
        <begin position="146"/>
        <end position="172"/>
    </location>
</feature>
<dbReference type="Gene3D" id="3.60.110.10">
    <property type="entry name" value="Carbon-nitrogen hydrolase"/>
    <property type="match status" value="1"/>
</dbReference>
<evidence type="ECO:0000256" key="2">
    <source>
        <dbReference type="ARBA" id="ARBA00022475"/>
    </source>
</evidence>
<dbReference type="InterPro" id="IPR045378">
    <property type="entry name" value="LNT_N"/>
</dbReference>
<evidence type="ECO:0000313" key="11">
    <source>
        <dbReference type="Proteomes" id="UP000295075"/>
    </source>
</evidence>
<organism evidence="10 11">
    <name type="scientific">Kribbella albertanoniae</name>
    <dbReference type="NCBI Taxonomy" id="1266829"/>
    <lineage>
        <taxon>Bacteria</taxon>
        <taxon>Bacillati</taxon>
        <taxon>Actinomycetota</taxon>
        <taxon>Actinomycetes</taxon>
        <taxon>Propionibacteriales</taxon>
        <taxon>Kribbellaceae</taxon>
        <taxon>Kribbella</taxon>
    </lineage>
</organism>
<evidence type="ECO:0000256" key="7">
    <source>
        <dbReference type="ARBA" id="ARBA00023315"/>
    </source>
</evidence>
<protein>
    <submittedName>
        <fullName evidence="10">Nitrilase</fullName>
    </submittedName>
</protein>
<evidence type="ECO:0000256" key="1">
    <source>
        <dbReference type="ARBA" id="ARBA00004651"/>
    </source>
</evidence>
<dbReference type="RefSeq" id="WP_132402544.1">
    <property type="nucleotide sequence ID" value="NZ_SMKA01000011.1"/>
</dbReference>
<dbReference type="Pfam" id="PF20154">
    <property type="entry name" value="LNT_N"/>
    <property type="match status" value="1"/>
</dbReference>
<comment type="caution">
    <text evidence="10">The sequence shown here is derived from an EMBL/GenBank/DDBJ whole genome shotgun (WGS) entry which is preliminary data.</text>
</comment>